<dbReference type="NCBIfam" id="TIGR00571">
    <property type="entry name" value="dam"/>
    <property type="match status" value="1"/>
</dbReference>
<feature type="binding site" evidence="7">
    <location>
        <position position="16"/>
    </location>
    <ligand>
        <name>S-adenosyl-L-methionine</name>
        <dbReference type="ChEBI" id="CHEBI:59789"/>
    </ligand>
</feature>
<evidence type="ECO:0000313" key="9">
    <source>
        <dbReference type="EMBL" id="TQV73198.1"/>
    </source>
</evidence>
<evidence type="ECO:0000256" key="3">
    <source>
        <dbReference type="ARBA" id="ARBA00022603"/>
    </source>
</evidence>
<accession>A0A545T7M3</accession>
<dbReference type="Pfam" id="PF02086">
    <property type="entry name" value="MethyltransfD12"/>
    <property type="match status" value="1"/>
</dbReference>
<evidence type="ECO:0000256" key="6">
    <source>
        <dbReference type="ARBA" id="ARBA00047942"/>
    </source>
</evidence>
<dbReference type="Proteomes" id="UP000317839">
    <property type="component" value="Unassembled WGS sequence"/>
</dbReference>
<evidence type="ECO:0000256" key="2">
    <source>
        <dbReference type="ARBA" id="ARBA00011900"/>
    </source>
</evidence>
<dbReference type="OrthoDB" id="9805629at2"/>
<evidence type="ECO:0000256" key="4">
    <source>
        <dbReference type="ARBA" id="ARBA00022679"/>
    </source>
</evidence>
<dbReference type="PRINTS" id="PR00505">
    <property type="entry name" value="D12N6MTFRASE"/>
</dbReference>
<keyword evidence="10" id="KW-1185">Reference proteome</keyword>
<dbReference type="GO" id="GO:0006298">
    <property type="term" value="P:mismatch repair"/>
    <property type="evidence" value="ECO:0007669"/>
    <property type="project" value="TreeGrafter"/>
</dbReference>
<dbReference type="PROSITE" id="PS00092">
    <property type="entry name" value="N6_MTASE"/>
    <property type="match status" value="1"/>
</dbReference>
<evidence type="ECO:0000256" key="5">
    <source>
        <dbReference type="ARBA" id="ARBA00022691"/>
    </source>
</evidence>
<evidence type="ECO:0000256" key="8">
    <source>
        <dbReference type="RuleBase" id="RU361257"/>
    </source>
</evidence>
<sequence length="270" mass="31149">MTAQRSRPFLKWAGGKYRLVDRLAPHLHGRKLIEPFVGSGAVFLNFDFDKYLLGDINPDLVNLYQCLQKEKGKFVKYANSFFSEENNKQQAYNKLRTEFNSGVKGRRRAAIFVYLNRHGFNGLCRYNKSHEFNVPFGKYVKPYFPEKEMIHFISHAKHAKFVCADFVSVMNRARRGDVVYCDPPYVPLSPTASFTSYASQGFSYDQQIELAYRAKKLAARGVKVIISNHDTSMTREIYEDALIESFPVRRFISCDGSKRDHANELFAIYG</sequence>
<dbReference type="InterPro" id="IPR023095">
    <property type="entry name" value="Ade_MeTrfase_dom_2"/>
</dbReference>
<feature type="binding site" evidence="7">
    <location>
        <position position="182"/>
    </location>
    <ligand>
        <name>S-adenosyl-L-methionine</name>
        <dbReference type="ChEBI" id="CHEBI:59789"/>
    </ligand>
</feature>
<dbReference type="SUPFAM" id="SSF53335">
    <property type="entry name" value="S-adenosyl-L-methionine-dependent methyltransferases"/>
    <property type="match status" value="1"/>
</dbReference>
<dbReference type="GO" id="GO:0043565">
    <property type="term" value="F:sequence-specific DNA binding"/>
    <property type="evidence" value="ECO:0007669"/>
    <property type="project" value="TreeGrafter"/>
</dbReference>
<dbReference type="PIRSF" id="PIRSF000398">
    <property type="entry name" value="M_m6A_EcoRV"/>
    <property type="match status" value="1"/>
</dbReference>
<dbReference type="AlphaFoldDB" id="A0A545T7M3"/>
<dbReference type="Gene3D" id="1.10.1020.10">
    <property type="entry name" value="Adenine-specific Methyltransferase, Domain 2"/>
    <property type="match status" value="1"/>
</dbReference>
<dbReference type="GO" id="GO:0032259">
    <property type="term" value="P:methylation"/>
    <property type="evidence" value="ECO:0007669"/>
    <property type="project" value="UniProtKB-KW"/>
</dbReference>
<dbReference type="InterPro" id="IPR002052">
    <property type="entry name" value="DNA_methylase_N6_adenine_CS"/>
</dbReference>
<organism evidence="9 10">
    <name type="scientific">Aliikangiella marina</name>
    <dbReference type="NCBI Taxonomy" id="1712262"/>
    <lineage>
        <taxon>Bacteria</taxon>
        <taxon>Pseudomonadati</taxon>
        <taxon>Pseudomonadota</taxon>
        <taxon>Gammaproteobacteria</taxon>
        <taxon>Oceanospirillales</taxon>
        <taxon>Pleioneaceae</taxon>
        <taxon>Aliikangiella</taxon>
    </lineage>
</organism>
<gene>
    <name evidence="9" type="ORF">FLL45_15895</name>
</gene>
<dbReference type="PANTHER" id="PTHR30481">
    <property type="entry name" value="DNA ADENINE METHYLASE"/>
    <property type="match status" value="1"/>
</dbReference>
<name>A0A545T7M3_9GAMM</name>
<comment type="catalytic activity">
    <reaction evidence="6 8">
        <text>a 2'-deoxyadenosine in DNA + S-adenosyl-L-methionine = an N(6)-methyl-2'-deoxyadenosine in DNA + S-adenosyl-L-homocysteine + H(+)</text>
        <dbReference type="Rhea" id="RHEA:15197"/>
        <dbReference type="Rhea" id="RHEA-COMP:12418"/>
        <dbReference type="Rhea" id="RHEA-COMP:12419"/>
        <dbReference type="ChEBI" id="CHEBI:15378"/>
        <dbReference type="ChEBI" id="CHEBI:57856"/>
        <dbReference type="ChEBI" id="CHEBI:59789"/>
        <dbReference type="ChEBI" id="CHEBI:90615"/>
        <dbReference type="ChEBI" id="CHEBI:90616"/>
        <dbReference type="EC" id="2.1.1.72"/>
    </reaction>
</comment>
<evidence type="ECO:0000256" key="7">
    <source>
        <dbReference type="PIRSR" id="PIRSR000398-1"/>
    </source>
</evidence>
<reference evidence="9 10" key="1">
    <citation type="submission" date="2019-06" db="EMBL/GenBank/DDBJ databases">
        <title>Draft genome of Aliikangiella marina GYP-15.</title>
        <authorList>
            <person name="Wang G."/>
        </authorList>
    </citation>
    <scope>NUCLEOTIDE SEQUENCE [LARGE SCALE GENOMIC DNA]</scope>
    <source>
        <strain evidence="9 10">GYP-15</strain>
    </source>
</reference>
<comment type="similarity">
    <text evidence="1 8">Belongs to the N(4)/N(6)-methyltransferase family.</text>
</comment>
<dbReference type="InterPro" id="IPR012263">
    <property type="entry name" value="M_m6A_EcoRV"/>
</dbReference>
<dbReference type="GO" id="GO:1904047">
    <property type="term" value="F:S-adenosyl-L-methionine binding"/>
    <property type="evidence" value="ECO:0007669"/>
    <property type="project" value="TreeGrafter"/>
</dbReference>
<evidence type="ECO:0000313" key="10">
    <source>
        <dbReference type="Proteomes" id="UP000317839"/>
    </source>
</evidence>
<keyword evidence="3 8" id="KW-0489">Methyltransferase</keyword>
<dbReference type="PANTHER" id="PTHR30481:SF3">
    <property type="entry name" value="DNA ADENINE METHYLASE"/>
    <property type="match status" value="1"/>
</dbReference>
<dbReference type="Gene3D" id="3.40.50.150">
    <property type="entry name" value="Vaccinia Virus protein VP39"/>
    <property type="match status" value="1"/>
</dbReference>
<dbReference type="InterPro" id="IPR029063">
    <property type="entry name" value="SAM-dependent_MTases_sf"/>
</dbReference>
<comment type="caution">
    <text evidence="9">The sequence shown here is derived from an EMBL/GenBank/DDBJ whole genome shotgun (WGS) entry which is preliminary data.</text>
</comment>
<feature type="binding site" evidence="7">
    <location>
        <position position="55"/>
    </location>
    <ligand>
        <name>S-adenosyl-L-methionine</name>
        <dbReference type="ChEBI" id="CHEBI:59789"/>
    </ligand>
</feature>
<dbReference type="GO" id="GO:0009007">
    <property type="term" value="F:site-specific DNA-methyltransferase (adenine-specific) activity"/>
    <property type="evidence" value="ECO:0007669"/>
    <property type="project" value="UniProtKB-UniRule"/>
</dbReference>
<proteinExistence type="inferred from homology"/>
<keyword evidence="5 8" id="KW-0949">S-adenosyl-L-methionine</keyword>
<dbReference type="EMBL" id="VIKR01000004">
    <property type="protein sequence ID" value="TQV73198.1"/>
    <property type="molecule type" value="Genomic_DNA"/>
</dbReference>
<dbReference type="GO" id="GO:0009307">
    <property type="term" value="P:DNA restriction-modification system"/>
    <property type="evidence" value="ECO:0007669"/>
    <property type="project" value="InterPro"/>
</dbReference>
<feature type="binding site" evidence="7">
    <location>
        <position position="12"/>
    </location>
    <ligand>
        <name>S-adenosyl-L-methionine</name>
        <dbReference type="ChEBI" id="CHEBI:59789"/>
    </ligand>
</feature>
<keyword evidence="4 8" id="KW-0808">Transferase</keyword>
<evidence type="ECO:0000256" key="1">
    <source>
        <dbReference type="ARBA" id="ARBA00006594"/>
    </source>
</evidence>
<dbReference type="InterPro" id="IPR012327">
    <property type="entry name" value="MeTrfase_D12"/>
</dbReference>
<dbReference type="EC" id="2.1.1.72" evidence="2 8"/>
<protein>
    <recommendedName>
        <fullName evidence="2 8">Site-specific DNA-methyltransferase (adenine-specific)</fullName>
        <ecNumber evidence="2 8">2.1.1.72</ecNumber>
    </recommendedName>
</protein>